<organism evidence="2 3">
    <name type="scientific">Plasmodium ovale wallikeri</name>
    <dbReference type="NCBI Taxonomy" id="864142"/>
    <lineage>
        <taxon>Eukaryota</taxon>
        <taxon>Sar</taxon>
        <taxon>Alveolata</taxon>
        <taxon>Apicomplexa</taxon>
        <taxon>Aconoidasida</taxon>
        <taxon>Haemosporida</taxon>
        <taxon>Plasmodiidae</taxon>
        <taxon>Plasmodium</taxon>
        <taxon>Plasmodium (Plasmodium)</taxon>
    </lineage>
</organism>
<dbReference type="AlphaFoldDB" id="A0A1A9AJG2"/>
<reference evidence="3" key="1">
    <citation type="submission" date="2016-05" db="EMBL/GenBank/DDBJ databases">
        <authorList>
            <person name="Naeem Raeece"/>
        </authorList>
    </citation>
    <scope>NUCLEOTIDE SEQUENCE [LARGE SCALE GENOMIC DNA]</scope>
</reference>
<keyword evidence="1" id="KW-0472">Membrane</keyword>
<evidence type="ECO:0000313" key="2">
    <source>
        <dbReference type="EMBL" id="SBT56757.1"/>
    </source>
</evidence>
<feature type="transmembrane region" description="Helical" evidence="1">
    <location>
        <begin position="27"/>
        <end position="48"/>
    </location>
</feature>
<gene>
    <name evidence="2" type="ORF">POVWA2_075060</name>
</gene>
<proteinExistence type="predicted"/>
<name>A0A1A9AJG2_PLAOA</name>
<evidence type="ECO:0000313" key="3">
    <source>
        <dbReference type="Proteomes" id="UP000078550"/>
    </source>
</evidence>
<dbReference type="Pfam" id="PF05795">
    <property type="entry name" value="Plasmodium_Vir"/>
    <property type="match status" value="1"/>
</dbReference>
<dbReference type="Proteomes" id="UP000078550">
    <property type="component" value="Unassembled WGS sequence"/>
</dbReference>
<dbReference type="InterPro" id="IPR008780">
    <property type="entry name" value="Plasmodium_Vir"/>
</dbReference>
<protein>
    <submittedName>
        <fullName evidence="2">PIR Superfamily Protein</fullName>
    </submittedName>
</protein>
<keyword evidence="1" id="KW-0812">Transmembrane</keyword>
<sequence>MEFGSTPEMESSRTPENVCDKITCDPFYVGALGVFGFMGFLLLSFIFYKFTPLGFYFHNKDAKKKNIYFQQSEEQFLEDEFEFNHSNMENGRMRLAYHQA</sequence>
<accession>A0A1A9AJG2</accession>
<evidence type="ECO:0000256" key="1">
    <source>
        <dbReference type="SAM" id="Phobius"/>
    </source>
</evidence>
<keyword evidence="1" id="KW-1133">Transmembrane helix</keyword>
<dbReference type="EMBL" id="FLRE01001546">
    <property type="protein sequence ID" value="SBT56757.1"/>
    <property type="molecule type" value="Genomic_DNA"/>
</dbReference>